<evidence type="ECO:0000313" key="4">
    <source>
        <dbReference type="Proteomes" id="UP000663866"/>
    </source>
</evidence>
<dbReference type="EMBL" id="CAJOBG010000373">
    <property type="protein sequence ID" value="CAF3805263.1"/>
    <property type="molecule type" value="Genomic_DNA"/>
</dbReference>
<sequence>MSNMDREKRVVSFFIWDPELERKIDCEVKMIDGISKLLHVATTVEQTIECNKALVLSQQRMLAFMAEIRRKQQNLLKRDDTNLQPIKATVILSDIRFPLVWAKLKKAKSAQKKFAVFCLARIGCEIIDTQMKFIDKQSTDILFTDKLTLLIILFIMNSTQKTSNQPQSKFVLIARATYNKESVNRMAKVRTLVMERPQEKAIMQLPIEDSFISRFLIQPLCYTPSAKFTGIVEFNRIRYSCILNGGFLHGEEIVRNNSSNQRTFSIPITTETIILSRNDYLSFSIFNRGFNQEDFSVQDLFTLNIWIRALQQHIVDIRAWAQTTEHLPSIRRYSYQPLATSTSSVNLTRKPTSRTQTRSLENIYQTSIDSKSILTNRFNPSHSLSHTTAHHTTTDDEEDDDDDGDTVSITHTRF</sequence>
<comment type="caution">
    <text evidence="3">The sequence shown here is derived from an EMBL/GenBank/DDBJ whole genome shotgun (WGS) entry which is preliminary data.</text>
</comment>
<dbReference type="AlphaFoldDB" id="A0A819C166"/>
<reference evidence="3" key="1">
    <citation type="submission" date="2021-02" db="EMBL/GenBank/DDBJ databases">
        <authorList>
            <person name="Nowell W R."/>
        </authorList>
    </citation>
    <scope>NUCLEOTIDE SEQUENCE</scope>
</reference>
<dbReference type="GO" id="GO:0031106">
    <property type="term" value="P:septin ring organization"/>
    <property type="evidence" value="ECO:0007669"/>
    <property type="project" value="TreeGrafter"/>
</dbReference>
<name>A0A819C166_9BILA</name>
<evidence type="ECO:0000259" key="2">
    <source>
        <dbReference type="Pfam" id="PF08174"/>
    </source>
</evidence>
<gene>
    <name evidence="3" type="ORF">OVN521_LOCUS4118</name>
</gene>
<feature type="domain" description="Anillin homology" evidence="2">
    <location>
        <begin position="87"/>
        <end position="152"/>
    </location>
</feature>
<dbReference type="GO" id="GO:0000915">
    <property type="term" value="P:actomyosin contractile ring assembly"/>
    <property type="evidence" value="ECO:0007669"/>
    <property type="project" value="TreeGrafter"/>
</dbReference>
<dbReference type="Proteomes" id="UP000663866">
    <property type="component" value="Unassembled WGS sequence"/>
</dbReference>
<proteinExistence type="predicted"/>
<dbReference type="GO" id="GO:0000281">
    <property type="term" value="P:mitotic cytokinesis"/>
    <property type="evidence" value="ECO:0007669"/>
    <property type="project" value="TreeGrafter"/>
</dbReference>
<dbReference type="PANTHER" id="PTHR21538:SF24">
    <property type="entry name" value="PH DOMAIN-CONTAINING PROTEIN"/>
    <property type="match status" value="1"/>
</dbReference>
<dbReference type="Pfam" id="PF08174">
    <property type="entry name" value="Anillin"/>
    <property type="match status" value="1"/>
</dbReference>
<organism evidence="3 4">
    <name type="scientific">Rotaria magnacalcarata</name>
    <dbReference type="NCBI Taxonomy" id="392030"/>
    <lineage>
        <taxon>Eukaryota</taxon>
        <taxon>Metazoa</taxon>
        <taxon>Spiralia</taxon>
        <taxon>Gnathifera</taxon>
        <taxon>Rotifera</taxon>
        <taxon>Eurotatoria</taxon>
        <taxon>Bdelloidea</taxon>
        <taxon>Philodinida</taxon>
        <taxon>Philodinidae</taxon>
        <taxon>Rotaria</taxon>
    </lineage>
</organism>
<protein>
    <recommendedName>
        <fullName evidence="2">Anillin homology domain-containing protein</fullName>
    </recommendedName>
</protein>
<dbReference type="GO" id="GO:0005826">
    <property type="term" value="C:actomyosin contractile ring"/>
    <property type="evidence" value="ECO:0007669"/>
    <property type="project" value="TreeGrafter"/>
</dbReference>
<dbReference type="PANTHER" id="PTHR21538">
    <property type="entry name" value="ANILLIN/RHOTEKIN RTKN"/>
    <property type="match status" value="1"/>
</dbReference>
<dbReference type="InterPro" id="IPR012966">
    <property type="entry name" value="AHD"/>
</dbReference>
<evidence type="ECO:0000256" key="1">
    <source>
        <dbReference type="SAM" id="MobiDB-lite"/>
    </source>
</evidence>
<accession>A0A819C166</accession>
<dbReference type="InterPro" id="IPR051364">
    <property type="entry name" value="Cytokinesis/Rho-signaling"/>
</dbReference>
<keyword evidence="4" id="KW-1185">Reference proteome</keyword>
<feature type="compositionally biased region" description="Acidic residues" evidence="1">
    <location>
        <begin position="395"/>
        <end position="405"/>
    </location>
</feature>
<evidence type="ECO:0000313" key="3">
    <source>
        <dbReference type="EMBL" id="CAF3805263.1"/>
    </source>
</evidence>
<feature type="region of interest" description="Disordered" evidence="1">
    <location>
        <begin position="379"/>
        <end position="414"/>
    </location>
</feature>